<keyword evidence="3" id="KW-1185">Reference proteome</keyword>
<evidence type="ECO:0008006" key="4">
    <source>
        <dbReference type="Google" id="ProtNLM"/>
    </source>
</evidence>
<evidence type="ECO:0000256" key="1">
    <source>
        <dbReference type="SAM" id="Phobius"/>
    </source>
</evidence>
<accession>A0A0V0TJ32</accession>
<keyword evidence="1" id="KW-0812">Transmembrane</keyword>
<dbReference type="Proteomes" id="UP000055048">
    <property type="component" value="Unassembled WGS sequence"/>
</dbReference>
<sequence length="104" mass="12283">MYHLPTNDILIFANEAKVELITQSKCWCRDGTFKIVSFWYQQLFTHHVFMLTVVYCLTVWKDLLTYSRIFEVLHSKAEELGIELDPAKFFCNFETALIPTIQDN</sequence>
<reference evidence="2 3" key="1">
    <citation type="submission" date="2015-01" db="EMBL/GenBank/DDBJ databases">
        <title>Evolution of Trichinella species and genotypes.</title>
        <authorList>
            <person name="Korhonen P.K."/>
            <person name="Edoardo P."/>
            <person name="Giuseppe L.R."/>
            <person name="Gasser R.B."/>
        </authorList>
    </citation>
    <scope>NUCLEOTIDE SEQUENCE [LARGE SCALE GENOMIC DNA]</scope>
    <source>
        <strain evidence="2">ISS417</strain>
    </source>
</reference>
<feature type="transmembrane region" description="Helical" evidence="1">
    <location>
        <begin position="39"/>
        <end position="60"/>
    </location>
</feature>
<name>A0A0V0TJ32_9BILA</name>
<protein>
    <recommendedName>
        <fullName evidence="4">MULE transposase domain-containing protein</fullName>
    </recommendedName>
</protein>
<organism evidence="2 3">
    <name type="scientific">Trichinella murrelli</name>
    <dbReference type="NCBI Taxonomy" id="144512"/>
    <lineage>
        <taxon>Eukaryota</taxon>
        <taxon>Metazoa</taxon>
        <taxon>Ecdysozoa</taxon>
        <taxon>Nematoda</taxon>
        <taxon>Enoplea</taxon>
        <taxon>Dorylaimia</taxon>
        <taxon>Trichinellida</taxon>
        <taxon>Trichinellidae</taxon>
        <taxon>Trichinella</taxon>
    </lineage>
</organism>
<keyword evidence="1" id="KW-0472">Membrane</keyword>
<keyword evidence="1" id="KW-1133">Transmembrane helix</keyword>
<dbReference type="OrthoDB" id="5854292at2759"/>
<comment type="caution">
    <text evidence="2">The sequence shown here is derived from an EMBL/GenBank/DDBJ whole genome shotgun (WGS) entry which is preliminary data.</text>
</comment>
<evidence type="ECO:0000313" key="2">
    <source>
        <dbReference type="EMBL" id="KRX39026.1"/>
    </source>
</evidence>
<dbReference type="EMBL" id="JYDJ01000246">
    <property type="protein sequence ID" value="KRX39026.1"/>
    <property type="molecule type" value="Genomic_DNA"/>
</dbReference>
<proteinExistence type="predicted"/>
<gene>
    <name evidence="2" type="ORF">T05_2705</name>
</gene>
<evidence type="ECO:0000313" key="3">
    <source>
        <dbReference type="Proteomes" id="UP000055048"/>
    </source>
</evidence>
<dbReference type="AlphaFoldDB" id="A0A0V0TJ32"/>